<dbReference type="Gene3D" id="3.40.50.300">
    <property type="entry name" value="P-loop containing nucleotide triphosphate hydrolases"/>
    <property type="match status" value="2"/>
</dbReference>
<keyword evidence="6 7" id="KW-0472">Membrane</keyword>
<reference evidence="10" key="2">
    <citation type="submission" date="2015-08" db="UniProtKB">
        <authorList>
            <consortium name="WormBaseParasite"/>
        </authorList>
    </citation>
    <scope>IDENTIFICATION</scope>
</reference>
<dbReference type="GO" id="GO:0140359">
    <property type="term" value="F:ABC-type transporter activity"/>
    <property type="evidence" value="ECO:0007669"/>
    <property type="project" value="InterPro"/>
</dbReference>
<feature type="transmembrane region" description="Helical" evidence="7">
    <location>
        <begin position="353"/>
        <end position="372"/>
    </location>
</feature>
<feature type="transmembrane region" description="Helical" evidence="7">
    <location>
        <begin position="1002"/>
        <end position="1020"/>
    </location>
</feature>
<dbReference type="CDD" id="cd03263">
    <property type="entry name" value="ABC_subfamily_A"/>
    <property type="match status" value="2"/>
</dbReference>
<organism evidence="9 10">
    <name type="scientific">Strongyloides venezuelensis</name>
    <name type="common">Threadworm</name>
    <dbReference type="NCBI Taxonomy" id="75913"/>
    <lineage>
        <taxon>Eukaryota</taxon>
        <taxon>Metazoa</taxon>
        <taxon>Ecdysozoa</taxon>
        <taxon>Nematoda</taxon>
        <taxon>Chromadorea</taxon>
        <taxon>Rhabditida</taxon>
        <taxon>Tylenchina</taxon>
        <taxon>Panagrolaimomorpha</taxon>
        <taxon>Strongyloidoidea</taxon>
        <taxon>Strongyloididae</taxon>
        <taxon>Strongyloides</taxon>
    </lineage>
</organism>
<dbReference type="PROSITE" id="PS50893">
    <property type="entry name" value="ABC_TRANSPORTER_2"/>
    <property type="match status" value="2"/>
</dbReference>
<dbReference type="SUPFAM" id="SSF52540">
    <property type="entry name" value="P-loop containing nucleoside triphosphate hydrolases"/>
    <property type="match status" value="2"/>
</dbReference>
<dbReference type="PANTHER" id="PTHR19229">
    <property type="entry name" value="ATP-BINDING CASSETTE TRANSPORTER SUBFAMILY A ABCA"/>
    <property type="match status" value="1"/>
</dbReference>
<feature type="transmembrane region" description="Helical" evidence="7">
    <location>
        <begin position="1233"/>
        <end position="1250"/>
    </location>
</feature>
<dbReference type="Pfam" id="PF00005">
    <property type="entry name" value="ABC_tran"/>
    <property type="match status" value="2"/>
</dbReference>
<dbReference type="InterPro" id="IPR003593">
    <property type="entry name" value="AAA+_ATPase"/>
</dbReference>
<evidence type="ECO:0000256" key="5">
    <source>
        <dbReference type="ARBA" id="ARBA00022989"/>
    </source>
</evidence>
<evidence type="ECO:0000256" key="3">
    <source>
        <dbReference type="ARBA" id="ARBA00022741"/>
    </source>
</evidence>
<dbReference type="STRING" id="75913.A0A0K0F7E0"/>
<evidence type="ECO:0000256" key="2">
    <source>
        <dbReference type="ARBA" id="ARBA00022692"/>
    </source>
</evidence>
<proteinExistence type="predicted"/>
<accession>A0A0K0F7E0</accession>
<evidence type="ECO:0000256" key="7">
    <source>
        <dbReference type="SAM" id="Phobius"/>
    </source>
</evidence>
<evidence type="ECO:0000256" key="1">
    <source>
        <dbReference type="ARBA" id="ARBA00004141"/>
    </source>
</evidence>
<dbReference type="GO" id="GO:0016020">
    <property type="term" value="C:membrane"/>
    <property type="evidence" value="ECO:0007669"/>
    <property type="project" value="UniProtKB-SubCell"/>
</dbReference>
<dbReference type="InterPro" id="IPR027417">
    <property type="entry name" value="P-loop_NTPase"/>
</dbReference>
<keyword evidence="2 7" id="KW-0812">Transmembrane</keyword>
<dbReference type="GO" id="GO:0005524">
    <property type="term" value="F:ATP binding"/>
    <property type="evidence" value="ECO:0007669"/>
    <property type="project" value="UniProtKB-KW"/>
</dbReference>
<feature type="transmembrane region" description="Helical" evidence="7">
    <location>
        <begin position="1051"/>
        <end position="1074"/>
    </location>
</feature>
<reference evidence="9" key="1">
    <citation type="submission" date="2014-07" db="EMBL/GenBank/DDBJ databases">
        <authorList>
            <person name="Martin A.A"/>
            <person name="De Silva N."/>
        </authorList>
    </citation>
    <scope>NUCLEOTIDE SEQUENCE</scope>
</reference>
<keyword evidence="9" id="KW-1185">Reference proteome</keyword>
<keyword evidence="3" id="KW-0547">Nucleotide-binding</keyword>
<feature type="transmembrane region" description="Helical" evidence="7">
    <location>
        <begin position="20"/>
        <end position="37"/>
    </location>
</feature>
<dbReference type="SMART" id="SM00382">
    <property type="entry name" value="AAA"/>
    <property type="match status" value="2"/>
</dbReference>
<feature type="transmembrane region" description="Helical" evidence="7">
    <location>
        <begin position="1165"/>
        <end position="1184"/>
    </location>
</feature>
<dbReference type="WBParaSite" id="SVE_0473700.1">
    <property type="protein sequence ID" value="SVE_0473700.1"/>
    <property type="gene ID" value="SVE_0473700"/>
</dbReference>
<dbReference type="InterPro" id="IPR017871">
    <property type="entry name" value="ABC_transporter-like_CS"/>
</dbReference>
<feature type="transmembrane region" description="Helical" evidence="7">
    <location>
        <begin position="1128"/>
        <end position="1153"/>
    </location>
</feature>
<keyword evidence="4" id="KW-0067">ATP-binding</keyword>
<name>A0A0K0F7E0_STRVS</name>
<dbReference type="PANTHER" id="PTHR19229:SF271">
    <property type="entry name" value="ABC TRANSPORTER CED-7"/>
    <property type="match status" value="1"/>
</dbReference>
<feature type="transmembrane region" description="Helical" evidence="7">
    <location>
        <begin position="384"/>
        <end position="406"/>
    </location>
</feature>
<feature type="domain" description="ABC transporter" evidence="8">
    <location>
        <begin position="509"/>
        <end position="750"/>
    </location>
</feature>
<feature type="transmembrane region" description="Helical" evidence="7">
    <location>
        <begin position="1094"/>
        <end position="1116"/>
    </location>
</feature>
<dbReference type="FunFam" id="3.40.50.300:FF:001598">
    <property type="entry name" value="ABC transporter ced-7"/>
    <property type="match status" value="1"/>
</dbReference>
<evidence type="ECO:0000256" key="4">
    <source>
        <dbReference type="ARBA" id="ARBA00022840"/>
    </source>
</evidence>
<feature type="domain" description="ABC transporter" evidence="8">
    <location>
        <begin position="1303"/>
        <end position="1526"/>
    </location>
</feature>
<evidence type="ECO:0000256" key="6">
    <source>
        <dbReference type="ARBA" id="ARBA00023136"/>
    </source>
</evidence>
<evidence type="ECO:0000313" key="10">
    <source>
        <dbReference type="WBParaSite" id="SVE_0473700.1"/>
    </source>
</evidence>
<feature type="transmembrane region" description="Helical" evidence="7">
    <location>
        <begin position="426"/>
        <end position="453"/>
    </location>
</feature>
<dbReference type="InterPro" id="IPR026082">
    <property type="entry name" value="ABCA"/>
</dbReference>
<evidence type="ECO:0000259" key="8">
    <source>
        <dbReference type="PROSITE" id="PS50893"/>
    </source>
</evidence>
<protein>
    <submittedName>
        <fullName evidence="10">ATP-binding cassette sub-family A member 2 (inferred by orthology to a human protein)</fullName>
    </submittedName>
</protein>
<feature type="transmembrane region" description="Helical" evidence="7">
    <location>
        <begin position="291"/>
        <end position="315"/>
    </location>
</feature>
<feature type="transmembrane region" description="Helical" evidence="7">
    <location>
        <begin position="327"/>
        <end position="347"/>
    </location>
</feature>
<dbReference type="Proteomes" id="UP000035680">
    <property type="component" value="Unassembled WGS sequence"/>
</dbReference>
<comment type="subcellular location">
    <subcellularLocation>
        <location evidence="1">Membrane</location>
        <topology evidence="1">Multi-pass membrane protein</topology>
    </subcellularLocation>
</comment>
<dbReference type="InterPro" id="IPR003439">
    <property type="entry name" value="ABC_transporter-like_ATP-bd"/>
</dbReference>
<dbReference type="InterPro" id="IPR013525">
    <property type="entry name" value="ABC2_TM"/>
</dbReference>
<dbReference type="PROSITE" id="PS00211">
    <property type="entry name" value="ABC_TRANSPORTER_1"/>
    <property type="match status" value="2"/>
</dbReference>
<evidence type="ECO:0000313" key="9">
    <source>
        <dbReference type="Proteomes" id="UP000035680"/>
    </source>
</evidence>
<dbReference type="GO" id="GO:0005319">
    <property type="term" value="F:lipid transporter activity"/>
    <property type="evidence" value="ECO:0007669"/>
    <property type="project" value="TreeGrafter"/>
</dbReference>
<sequence>MFFAHLFLLLYKNLIVLWRSKVWLILEFVFPIIIFLFERYIIPQNGHTVTKPYVFKEVPILGNESDTNLNIWMLPKIWTNCFERQKAIVMYTLSNSIPPNNSKLLLEEFERRYPNKVTLLKKKDEKEVLDVYKKKYSNDSYQCNPYIASIHFQNISEQGGLKYKFIQPNLPDNQWMEKTQWIDGDVFARSPDYFTLPKQPPYWSSGIITFQVAINDIFLNNFMKSLDTSNLSLQRMPLPEFHDDIIFSFIGKIPLLWLFVLTFTVIHTVRDIVSERESKMKAYLHANGVKAIPWFLSHFTITLSKIFINIAIMSFPLVMILKTSTSIIFYIIIFSFGFSLACFALFITSFCKTSSTATTITILVLALMHILVSAYTPNRVQKGLCFLYSLNMMAAFNFAINIFCHIENSSKSITIWNLFFSTSSSFSLGNAIFMLVLDGWIMLFLTFFLDALFPKDNSIPMSFKQFLSTYLPIQFDYKNDYDRISLSTSDSESETIREADLIWSENAILEAKNLIKSWKSNGENAVDGISFSIKKGSTTVLLGHNGAGKSTTFAMLTGITAPTFGDIKIFGKHLYENINEFRRNIGYCPQDNPIFNKLTVGEQLKFIVLLKKGIFGKVSGNLSRENRNYCDVVNYLERLKLIDKVNEYCDNLSGGMKRKLSVCMALCSGCEIVFLDEPTSGMDVEARQDVTLLLNEEKKSRAILLTTHYMDEADSMGDRIIIMGKGRILCDGTSDFLKKRFGTGYQLTFSLEHDSNFIKDNIFEFVKRIIPQTVINTKDASGQFSLILPISEKHKFSELFKELERNSSQLQIKSYGLSLNTLEQVFLKVGELADFGEDETDSAVKYARLISSDNGYIKVSGIKLFYNQLIALFRKQIYYYKRNVFSNLLRNLPFILLFIGAEMFISFFRNFMVYEKTISSNVNLLGSTKVPLQDVTSTNSSLLEGFYNYLKSFKEFKISVLNPNENLTNYFIKESLTELPFGIGARTNVRDNSTLLLFNGNAYHSIFYIIHIFFNVMCNVRKDFIKTSVTIFDVERSNINMDDSFDLKYKTMILIGFIFLSLNSILSCFVDLIVDERVSKYKHQQLLTKLNIVTYWISFYLFNFFIYSLIMLFYVVSSIILSTFNQQYGHLILLCILFYFAVFPFICWMSFFFNTPSKANSVMMSFHQITPIIMVIIINIVVFIKGTQLSSNIDNIMKILVPGYNFIDVLLKLKDFDEIDSTIRSNSTLKNNYILFIISSGINLSLLFLIQSRKIRKLIYDLWNVIFLKANTFNDNIIQDVCDNDVNKEIEWISRTEGAGLPLCVKNLAKNYGKFRAVNDLSFGVNEKDCFGLLGINGAGKTSTFNMLTGTTLPTSGEAYIKNISINNKPCIGYCPQFDALLSDLSSYELMNILCQLNGFTDYEERSEYALKSVDMFNHSKKQFKKLSGGQRRKISLSIAIMANTGMIFLDEPTSGIDPKARRAIWNLLTEVRKRNQSILLTSHSMDECETLCTKIGFMNKGKLSHIGTSQHLKSKFGLDYILEISFKNPTPTIFNEVNDIIISKFNCSSADVKTSSNILRWNIPKNDLPWSVLYEFVENLKLKYTYDSSIETISTIKDYSITQNSLEQVFLRLSAMHEKSHRED</sequence>
<keyword evidence="5 7" id="KW-1133">Transmembrane helix</keyword>
<dbReference type="Pfam" id="PF12698">
    <property type="entry name" value="ABC2_membrane_3"/>
    <property type="match status" value="1"/>
</dbReference>
<feature type="transmembrane region" description="Helical" evidence="7">
    <location>
        <begin position="888"/>
        <end position="908"/>
    </location>
</feature>
<dbReference type="GO" id="GO:0016887">
    <property type="term" value="F:ATP hydrolysis activity"/>
    <property type="evidence" value="ECO:0007669"/>
    <property type="project" value="InterPro"/>
</dbReference>
<feature type="transmembrane region" description="Helical" evidence="7">
    <location>
        <begin position="245"/>
        <end position="266"/>
    </location>
</feature>